<keyword evidence="3" id="KW-1185">Reference proteome</keyword>
<protein>
    <submittedName>
        <fullName evidence="2">Uncharacterized protein</fullName>
    </submittedName>
</protein>
<name>A0A9Q0EAQ2_9TELE</name>
<comment type="caution">
    <text evidence="2">The sequence shown here is derived from an EMBL/GenBank/DDBJ whole genome shotgun (WGS) entry which is preliminary data.</text>
</comment>
<dbReference type="Proteomes" id="UP001148018">
    <property type="component" value="Unassembled WGS sequence"/>
</dbReference>
<reference evidence="2" key="1">
    <citation type="submission" date="2022-07" db="EMBL/GenBank/DDBJ databases">
        <title>Chromosome-level genome of Muraenolepis orangiensis.</title>
        <authorList>
            <person name="Kim J."/>
        </authorList>
    </citation>
    <scope>NUCLEOTIDE SEQUENCE</scope>
    <source>
        <strain evidence="2">KU_S4_2022</strain>
        <tissue evidence="2">Muscle</tissue>
    </source>
</reference>
<evidence type="ECO:0000313" key="3">
    <source>
        <dbReference type="Proteomes" id="UP001148018"/>
    </source>
</evidence>
<sequence length="161" mass="17740">MVGGRVVPRAGWTSGRQAFYEVAAPRPQRLYDGTSFVAGSRCHEGGPHPTNKLESASVPYAWLTFLVSRCLQSQDGRRGKDRGEYNECRLGDPADDVIGTDLVVCSNRNGQEGSEQREEADDEDGEDDEDDNNDKGDDEDDDNDDEDNRGGGEEEIARVQQ</sequence>
<feature type="compositionally biased region" description="Basic and acidic residues" evidence="1">
    <location>
        <begin position="148"/>
        <end position="161"/>
    </location>
</feature>
<feature type="region of interest" description="Disordered" evidence="1">
    <location>
        <begin position="73"/>
        <end position="161"/>
    </location>
</feature>
<evidence type="ECO:0000313" key="2">
    <source>
        <dbReference type="EMBL" id="KAJ3601037.1"/>
    </source>
</evidence>
<evidence type="ECO:0000256" key="1">
    <source>
        <dbReference type="SAM" id="MobiDB-lite"/>
    </source>
</evidence>
<feature type="compositionally biased region" description="Basic and acidic residues" evidence="1">
    <location>
        <begin position="75"/>
        <end position="92"/>
    </location>
</feature>
<proteinExistence type="predicted"/>
<gene>
    <name evidence="2" type="ORF">NHX12_032010</name>
</gene>
<accession>A0A9Q0EAQ2</accession>
<dbReference type="AlphaFoldDB" id="A0A9Q0EAQ2"/>
<dbReference type="EMBL" id="JANIIK010000047">
    <property type="protein sequence ID" value="KAJ3601037.1"/>
    <property type="molecule type" value="Genomic_DNA"/>
</dbReference>
<feature type="compositionally biased region" description="Acidic residues" evidence="1">
    <location>
        <begin position="118"/>
        <end position="147"/>
    </location>
</feature>
<organism evidence="2 3">
    <name type="scientific">Muraenolepis orangiensis</name>
    <name type="common">Patagonian moray cod</name>
    <dbReference type="NCBI Taxonomy" id="630683"/>
    <lineage>
        <taxon>Eukaryota</taxon>
        <taxon>Metazoa</taxon>
        <taxon>Chordata</taxon>
        <taxon>Craniata</taxon>
        <taxon>Vertebrata</taxon>
        <taxon>Euteleostomi</taxon>
        <taxon>Actinopterygii</taxon>
        <taxon>Neopterygii</taxon>
        <taxon>Teleostei</taxon>
        <taxon>Neoteleostei</taxon>
        <taxon>Acanthomorphata</taxon>
        <taxon>Zeiogadaria</taxon>
        <taxon>Gadariae</taxon>
        <taxon>Gadiformes</taxon>
        <taxon>Muraenolepidoidei</taxon>
        <taxon>Muraenolepididae</taxon>
        <taxon>Muraenolepis</taxon>
    </lineage>
</organism>